<feature type="domain" description="Band 7" evidence="4">
    <location>
        <begin position="60"/>
        <end position="218"/>
    </location>
</feature>
<keyword evidence="3" id="KW-0812">Transmembrane</keyword>
<dbReference type="PANTHER" id="PTHR10264:SF19">
    <property type="entry name" value="AT06885P-RELATED"/>
    <property type="match status" value="1"/>
</dbReference>
<dbReference type="Gene3D" id="6.10.250.2090">
    <property type="match status" value="1"/>
</dbReference>
<dbReference type="InterPro" id="IPR001107">
    <property type="entry name" value="Band_7"/>
</dbReference>
<comment type="similarity">
    <text evidence="2">Belongs to the band 7/mec-2 family.</text>
</comment>
<keyword evidence="3" id="KW-1133">Transmembrane helix</keyword>
<dbReference type="EMBL" id="JADWOX010000032">
    <property type="protein sequence ID" value="MBI1686940.1"/>
    <property type="molecule type" value="Genomic_DNA"/>
</dbReference>
<dbReference type="SMART" id="SM00244">
    <property type="entry name" value="PHB"/>
    <property type="match status" value="1"/>
</dbReference>
<dbReference type="PANTHER" id="PTHR10264">
    <property type="entry name" value="BAND 7 PROTEIN-RELATED"/>
    <property type="match status" value="1"/>
</dbReference>
<dbReference type="InterPro" id="IPR001972">
    <property type="entry name" value="Stomatin_HflK_fam"/>
</dbReference>
<dbReference type="SUPFAM" id="SSF117892">
    <property type="entry name" value="Band 7/SPFH domain"/>
    <property type="match status" value="1"/>
</dbReference>
<evidence type="ECO:0000313" key="6">
    <source>
        <dbReference type="Proteomes" id="UP000639859"/>
    </source>
</evidence>
<protein>
    <submittedName>
        <fullName evidence="5">Slipin family protein</fullName>
    </submittedName>
</protein>
<organism evidence="5 6">
    <name type="scientific">Caulobacter hibisci</name>
    <dbReference type="NCBI Taxonomy" id="2035993"/>
    <lineage>
        <taxon>Bacteria</taxon>
        <taxon>Pseudomonadati</taxon>
        <taxon>Pseudomonadota</taxon>
        <taxon>Alphaproteobacteria</taxon>
        <taxon>Caulobacterales</taxon>
        <taxon>Caulobacteraceae</taxon>
        <taxon>Caulobacter</taxon>
    </lineage>
</organism>
<dbReference type="Proteomes" id="UP000639859">
    <property type="component" value="Unassembled WGS sequence"/>
</dbReference>
<dbReference type="InterPro" id="IPR043202">
    <property type="entry name" value="Band-7_stomatin-like"/>
</dbReference>
<dbReference type="RefSeq" id="WP_198578824.1">
    <property type="nucleotide sequence ID" value="NZ_JADWOX010000032.1"/>
</dbReference>
<gene>
    <name evidence="5" type="ORF">I4Q42_24995</name>
</gene>
<evidence type="ECO:0000256" key="2">
    <source>
        <dbReference type="ARBA" id="ARBA00008164"/>
    </source>
</evidence>
<evidence type="ECO:0000256" key="3">
    <source>
        <dbReference type="SAM" id="Phobius"/>
    </source>
</evidence>
<name>A0ABS0T7A1_9CAUL</name>
<feature type="transmembrane region" description="Helical" evidence="3">
    <location>
        <begin position="46"/>
        <end position="62"/>
    </location>
</feature>
<dbReference type="PRINTS" id="PR00721">
    <property type="entry name" value="STOMATIN"/>
</dbReference>
<dbReference type="CDD" id="cd13775">
    <property type="entry name" value="SPFH_eoslipins_u3"/>
    <property type="match status" value="1"/>
</dbReference>
<accession>A0ABS0T7A1</accession>
<proteinExistence type="inferred from homology"/>
<evidence type="ECO:0000256" key="1">
    <source>
        <dbReference type="ARBA" id="ARBA00004167"/>
    </source>
</evidence>
<keyword evidence="3" id="KW-0472">Membrane</keyword>
<dbReference type="Pfam" id="PF01145">
    <property type="entry name" value="Band_7"/>
    <property type="match status" value="1"/>
</dbReference>
<keyword evidence="6" id="KW-1185">Reference proteome</keyword>
<dbReference type="Gene3D" id="3.30.479.30">
    <property type="entry name" value="Band 7 domain"/>
    <property type="match status" value="1"/>
</dbReference>
<dbReference type="InterPro" id="IPR036013">
    <property type="entry name" value="Band_7/SPFH_dom_sf"/>
</dbReference>
<reference evidence="5 6" key="1">
    <citation type="submission" date="2020-11" db="EMBL/GenBank/DDBJ databases">
        <title>genome sequence of strain KACC 18849.</title>
        <authorList>
            <person name="Gao J."/>
            <person name="Zhang X."/>
        </authorList>
    </citation>
    <scope>NUCLEOTIDE SEQUENCE [LARGE SCALE GENOMIC DNA]</scope>
    <source>
        <strain evidence="5 6">KACC 18849</strain>
    </source>
</reference>
<evidence type="ECO:0000259" key="4">
    <source>
        <dbReference type="SMART" id="SM00244"/>
    </source>
</evidence>
<comment type="caution">
    <text evidence="5">The sequence shown here is derived from an EMBL/GenBank/DDBJ whole genome shotgun (WGS) entry which is preliminary data.</text>
</comment>
<evidence type="ECO:0000313" key="5">
    <source>
        <dbReference type="EMBL" id="MBI1686940.1"/>
    </source>
</evidence>
<comment type="subcellular location">
    <subcellularLocation>
        <location evidence="1">Membrane</location>
        <topology evidence="1">Single-pass membrane protein</topology>
    </subcellularLocation>
</comment>
<sequence>MNVTLARGFTLTRTNPPALALAGLSLGLALLVFVRGAAVHAPALHWLAGLFLVIGILIPAALKMANPWERAVVLRLGRLHQIAGPGLFLIIPVVDEVAYWLDQRIQTTEFDAQSALSKDTVPVNIDAVIFWQVHDTERAALEITDYRLAITQVAETSLREMVGASMLANLLAERKQGDALLREVIGRKTADWGISVLSVEIRDIGVPTALQDAMSRQAQAERERLARVALAQAEHEVAVKFVEAADIYARSPAAMQLRAMNIIYETTKERGATILIPTAMVDAMNPGGLLGLAQAAETGR</sequence>